<feature type="transmembrane region" description="Helical" evidence="1">
    <location>
        <begin position="94"/>
        <end position="113"/>
    </location>
</feature>
<feature type="transmembrane region" description="Helical" evidence="1">
    <location>
        <begin position="63"/>
        <end position="87"/>
    </location>
</feature>
<accession>A0AAV2TCM4</accession>
<dbReference type="AlphaFoldDB" id="A0AAV2TCM4"/>
<organism evidence="2 3">
    <name type="scientific">Calicophoron daubneyi</name>
    <name type="common">Rumen fluke</name>
    <name type="synonym">Paramphistomum daubneyi</name>
    <dbReference type="NCBI Taxonomy" id="300641"/>
    <lineage>
        <taxon>Eukaryota</taxon>
        <taxon>Metazoa</taxon>
        <taxon>Spiralia</taxon>
        <taxon>Lophotrochozoa</taxon>
        <taxon>Platyhelminthes</taxon>
        <taxon>Trematoda</taxon>
        <taxon>Digenea</taxon>
        <taxon>Plagiorchiida</taxon>
        <taxon>Pronocephalata</taxon>
        <taxon>Paramphistomoidea</taxon>
        <taxon>Paramphistomidae</taxon>
        <taxon>Calicophoron</taxon>
    </lineage>
</organism>
<evidence type="ECO:0000313" key="3">
    <source>
        <dbReference type="Proteomes" id="UP001497525"/>
    </source>
</evidence>
<keyword evidence="1" id="KW-1133">Transmembrane helix</keyword>
<reference evidence="2" key="1">
    <citation type="submission" date="2024-06" db="EMBL/GenBank/DDBJ databases">
        <authorList>
            <person name="Liu X."/>
            <person name="Lenzi L."/>
            <person name="Haldenby T S."/>
            <person name="Uol C."/>
        </authorList>
    </citation>
    <scope>NUCLEOTIDE SEQUENCE</scope>
</reference>
<feature type="transmembrane region" description="Helical" evidence="1">
    <location>
        <begin position="133"/>
        <end position="151"/>
    </location>
</feature>
<comment type="caution">
    <text evidence="2">The sequence shown here is derived from an EMBL/GenBank/DDBJ whole genome shotgun (WGS) entry which is preliminary data.</text>
</comment>
<evidence type="ECO:0008006" key="4">
    <source>
        <dbReference type="Google" id="ProtNLM"/>
    </source>
</evidence>
<proteinExistence type="predicted"/>
<gene>
    <name evidence="2" type="ORF">CDAUBV1_LOCUS7370</name>
</gene>
<feature type="transmembrane region" description="Helical" evidence="1">
    <location>
        <begin position="21"/>
        <end position="43"/>
    </location>
</feature>
<keyword evidence="1" id="KW-0812">Transmembrane</keyword>
<keyword evidence="1" id="KW-0472">Membrane</keyword>
<dbReference type="EMBL" id="CAXLJL010000179">
    <property type="protein sequence ID" value="CAL5134145.1"/>
    <property type="molecule type" value="Genomic_DNA"/>
</dbReference>
<protein>
    <recommendedName>
        <fullName evidence="4">MARVEL domain-containing protein</fullName>
    </recommendedName>
</protein>
<sequence>MRIYNLVFDTVHTFRLTPFRFLKHSVMFNFSVCWAAFLSIIFGIICMCGNPRITDTLSYEMTVFYGCTITAVIFMCAVFIMTFLVCCLKELSPLLQFVLTVLAGLAFILYIPALVFLTRDNCCTATYSQPRSAWLFGAMLAALFAFVKAIFSQVWKSRKSEE</sequence>
<evidence type="ECO:0000313" key="2">
    <source>
        <dbReference type="EMBL" id="CAL5134145.1"/>
    </source>
</evidence>
<dbReference type="Proteomes" id="UP001497525">
    <property type="component" value="Unassembled WGS sequence"/>
</dbReference>
<name>A0AAV2TCM4_CALDB</name>
<evidence type="ECO:0000256" key="1">
    <source>
        <dbReference type="SAM" id="Phobius"/>
    </source>
</evidence>